<proteinExistence type="predicted"/>
<feature type="compositionally biased region" description="Basic and acidic residues" evidence="1">
    <location>
        <begin position="289"/>
        <end position="299"/>
    </location>
</feature>
<evidence type="ECO:0000313" key="2">
    <source>
        <dbReference type="EMBL" id="MDY7227375.1"/>
    </source>
</evidence>
<protein>
    <submittedName>
        <fullName evidence="2">Papain-like cysteine protease family protein</fullName>
    </submittedName>
</protein>
<dbReference type="RefSeq" id="WP_321546102.1">
    <property type="nucleotide sequence ID" value="NZ_JAXIVS010000004.1"/>
</dbReference>
<dbReference type="Proteomes" id="UP001291309">
    <property type="component" value="Unassembled WGS sequence"/>
</dbReference>
<dbReference type="Gene3D" id="3.90.70.10">
    <property type="entry name" value="Cysteine proteinases"/>
    <property type="match status" value="1"/>
</dbReference>
<accession>A0ABU5H1P8</accession>
<dbReference type="InterPro" id="IPR022118">
    <property type="entry name" value="Peptidase_C70_AvrRpt2"/>
</dbReference>
<keyword evidence="3" id="KW-1185">Reference proteome</keyword>
<comment type="caution">
    <text evidence="2">The sequence shown here is derived from an EMBL/GenBank/DDBJ whole genome shotgun (WGS) entry which is preliminary data.</text>
</comment>
<reference evidence="2 3" key="1">
    <citation type="submission" date="2023-12" db="EMBL/GenBank/DDBJ databases">
        <title>the genome sequence of Hyalangium sp. s54d21.</title>
        <authorList>
            <person name="Zhang X."/>
        </authorList>
    </citation>
    <scope>NUCLEOTIDE SEQUENCE [LARGE SCALE GENOMIC DNA]</scope>
    <source>
        <strain evidence="3">s54d21</strain>
    </source>
</reference>
<dbReference type="Pfam" id="PF12385">
    <property type="entry name" value="Peptidase_C70"/>
    <property type="match status" value="1"/>
</dbReference>
<feature type="region of interest" description="Disordered" evidence="1">
    <location>
        <begin position="1"/>
        <end position="50"/>
    </location>
</feature>
<evidence type="ECO:0000256" key="1">
    <source>
        <dbReference type="SAM" id="MobiDB-lite"/>
    </source>
</evidence>
<organism evidence="2 3">
    <name type="scientific">Hyalangium rubrum</name>
    <dbReference type="NCBI Taxonomy" id="3103134"/>
    <lineage>
        <taxon>Bacteria</taxon>
        <taxon>Pseudomonadati</taxon>
        <taxon>Myxococcota</taxon>
        <taxon>Myxococcia</taxon>
        <taxon>Myxococcales</taxon>
        <taxon>Cystobacterineae</taxon>
        <taxon>Archangiaceae</taxon>
        <taxon>Hyalangium</taxon>
    </lineage>
</organism>
<dbReference type="EMBL" id="JAXIVS010000004">
    <property type="protein sequence ID" value="MDY7227375.1"/>
    <property type="molecule type" value="Genomic_DNA"/>
</dbReference>
<feature type="compositionally biased region" description="Polar residues" evidence="1">
    <location>
        <begin position="257"/>
        <end position="275"/>
    </location>
</feature>
<sequence length="299" mass="31451">MTFVNSSRKAGPVSSSSPAQSQQTSAPKQEAQRSSTSRTPPFQRDTFESKQETILYQTKYITLSKVGESPKVPDGTLDLKNRAGPKQLAEGGWEQTTPLLKQAQADTCGAAVAAMLGGSKNHKKLQRPEQYMLRLANRTSDGNQGTTPQELAKMLASQGVEVTGSTQGFNPALARSTLLEKGGKVVALVDSKTLAPKGSEGVKGAAHWVVIDGIDQDGNFLVKDPASGQSEYLPPGRLVQAAKACWAEHGGGGMMTLKNSPQASQGALEQTNAQYAETLGKSPGGGSPGEERAGREANN</sequence>
<name>A0ABU5H1P8_9BACT</name>
<feature type="region of interest" description="Disordered" evidence="1">
    <location>
        <begin position="256"/>
        <end position="299"/>
    </location>
</feature>
<gene>
    <name evidence="2" type="ORF">SYV04_13265</name>
</gene>
<feature type="compositionally biased region" description="Low complexity" evidence="1">
    <location>
        <begin position="10"/>
        <end position="27"/>
    </location>
</feature>
<evidence type="ECO:0000313" key="3">
    <source>
        <dbReference type="Proteomes" id="UP001291309"/>
    </source>
</evidence>